<gene>
    <name evidence="1" type="ORF">P5G50_13665</name>
</gene>
<sequence length="170" mass="18574">MKLIVLRGNSGSGKSTVARELRRRLGHGVALVEQDYLGRTALGTRLTDDGTNADLIELVTGHALRDAPAVVLEGILSPERYGEMLRRLAVLDGVQSWFYAFDLSLDETVARHATRGLGASFGEEELRRWFTPYEPLPGVQEQRIGPADTAEQLAERIIAEAGLSPGRPLP</sequence>
<comment type="caution">
    <text evidence="1">The sequence shown here is derived from an EMBL/GenBank/DDBJ whole genome shotgun (WGS) entry which is preliminary data.</text>
</comment>
<dbReference type="RefSeq" id="WP_301208300.1">
    <property type="nucleotide sequence ID" value="NZ_JAROCF010000001.1"/>
</dbReference>
<reference evidence="1" key="1">
    <citation type="submission" date="2023-06" db="EMBL/GenBank/DDBJ databases">
        <title>MT1 and MT2 Draft Genomes of Novel Species.</title>
        <authorList>
            <person name="Venkateswaran K."/>
        </authorList>
    </citation>
    <scope>NUCLEOTIDE SEQUENCE</scope>
    <source>
        <strain evidence="1">F6_8S_P_1B</strain>
    </source>
</reference>
<dbReference type="EMBL" id="JAROCF010000001">
    <property type="protein sequence ID" value="MDN4615497.1"/>
    <property type="molecule type" value="Genomic_DNA"/>
</dbReference>
<proteinExistence type="predicted"/>
<name>A0ABT8KG84_9MICO</name>
<dbReference type="CDD" id="cd02019">
    <property type="entry name" value="NK"/>
    <property type="match status" value="1"/>
</dbReference>
<dbReference type="InterPro" id="IPR027417">
    <property type="entry name" value="P-loop_NTPase"/>
</dbReference>
<evidence type="ECO:0000313" key="2">
    <source>
        <dbReference type="Proteomes" id="UP001174208"/>
    </source>
</evidence>
<keyword evidence="2" id="KW-1185">Reference proteome</keyword>
<organism evidence="1 2">
    <name type="scientific">Leifsonia williamsii</name>
    <dbReference type="NCBI Taxonomy" id="3035919"/>
    <lineage>
        <taxon>Bacteria</taxon>
        <taxon>Bacillati</taxon>
        <taxon>Actinomycetota</taxon>
        <taxon>Actinomycetes</taxon>
        <taxon>Micrococcales</taxon>
        <taxon>Microbacteriaceae</taxon>
        <taxon>Leifsonia</taxon>
    </lineage>
</organism>
<protein>
    <submittedName>
        <fullName evidence="1">AAA family ATPase</fullName>
    </submittedName>
</protein>
<dbReference type="SUPFAM" id="SSF52540">
    <property type="entry name" value="P-loop containing nucleoside triphosphate hydrolases"/>
    <property type="match status" value="1"/>
</dbReference>
<dbReference type="Proteomes" id="UP001174208">
    <property type="component" value="Unassembled WGS sequence"/>
</dbReference>
<dbReference type="Gene3D" id="3.40.50.300">
    <property type="entry name" value="P-loop containing nucleotide triphosphate hydrolases"/>
    <property type="match status" value="1"/>
</dbReference>
<accession>A0ABT8KG84</accession>
<dbReference type="Pfam" id="PF13671">
    <property type="entry name" value="AAA_33"/>
    <property type="match status" value="1"/>
</dbReference>
<evidence type="ECO:0000313" key="1">
    <source>
        <dbReference type="EMBL" id="MDN4615497.1"/>
    </source>
</evidence>